<keyword evidence="6" id="KW-0150">Chloroplast</keyword>
<reference evidence="6" key="1">
    <citation type="submission" date="2016-10" db="EMBL/GenBank/DDBJ databases">
        <title>Chloroplast genomes as a tool to resolve red algal phylogenies: a case study in the Nemaliales.</title>
        <authorList>
            <person name="Costa J.F."/>
            <person name="Lin S.M."/>
            <person name="Macaya E.C."/>
            <person name="Fernandez-Garcia C."/>
            <person name="Verbruggen H."/>
        </authorList>
    </citation>
    <scope>NUCLEOTIDE SEQUENCE</scope>
    <source>
        <strain evidence="6">J.0258</strain>
    </source>
</reference>
<dbReference type="AlphaFoldDB" id="A0A1G4NRN5"/>
<keyword evidence="2" id="KW-0602">Photosynthesis</keyword>
<evidence type="ECO:0000313" key="6">
    <source>
        <dbReference type="EMBL" id="SCW21332.1"/>
    </source>
</evidence>
<gene>
    <name evidence="6" type="primary">ycf39</name>
    <name evidence="6" type="ORF">BQ776_106</name>
</gene>
<dbReference type="InterPro" id="IPR008030">
    <property type="entry name" value="NmrA-like"/>
</dbReference>
<accession>A0A1G4NRN5</accession>
<sequence length="319" mass="36121">MSLLVIGATGTLGRQVVRKALDEGFNVTCSVRNFRRAAFLKEWGAKLVYGDLKSPETIPHTLKGITAIIDASTARPYDPYNASLIDLYGKIKLIEAAEKANIQRFIFFSILNANKYSNIPLMQLKVQIENRLKSSSMKSTIFSLCGFYQGIISQYALPILDQQSIWVSSESSKIAYMDTQDIARFTIRSLSVPALENTQYSLAGSRSWNSFDIIALCEKLSGQRGQISRVPVGLLEAARDFTQLFEWSKNISERLAFTQVLARGDDLSDNMEKVCGILQIDKQEITPLEDYLQEYFIRVMKKLKTLNYDMDKNKQDINF</sequence>
<evidence type="ECO:0000256" key="3">
    <source>
        <dbReference type="ARBA" id="ARBA00022640"/>
    </source>
</evidence>
<dbReference type="EMBL" id="LT622863">
    <property type="protein sequence ID" value="SCW21332.1"/>
    <property type="molecule type" value="Genomic_DNA"/>
</dbReference>
<name>A0A1G4NRN5_9FLOR</name>
<dbReference type="CDD" id="cd05243">
    <property type="entry name" value="SDR_a5"/>
    <property type="match status" value="1"/>
</dbReference>
<dbReference type="GO" id="GO:0009536">
    <property type="term" value="C:plastid"/>
    <property type="evidence" value="ECO:0007669"/>
    <property type="project" value="UniProtKB-SubCell"/>
</dbReference>
<keyword evidence="4" id="KW-0604">Photosystem II</keyword>
<dbReference type="GeneID" id="30000139"/>
<evidence type="ECO:0000259" key="5">
    <source>
        <dbReference type="Pfam" id="PF05368"/>
    </source>
</evidence>
<dbReference type="InterPro" id="IPR036291">
    <property type="entry name" value="NAD(P)-bd_dom_sf"/>
</dbReference>
<comment type="subcellular location">
    <subcellularLocation>
        <location evidence="1">Plastid</location>
    </subcellularLocation>
</comment>
<dbReference type="Gene3D" id="3.40.50.720">
    <property type="entry name" value="NAD(P)-binding Rossmann-like Domain"/>
    <property type="match status" value="1"/>
</dbReference>
<evidence type="ECO:0000256" key="2">
    <source>
        <dbReference type="ARBA" id="ARBA00022531"/>
    </source>
</evidence>
<dbReference type="GO" id="GO:0015979">
    <property type="term" value="P:photosynthesis"/>
    <property type="evidence" value="ECO:0007669"/>
    <property type="project" value="UniProtKB-KW"/>
</dbReference>
<dbReference type="Pfam" id="PF05368">
    <property type="entry name" value="NmrA"/>
    <property type="match status" value="1"/>
</dbReference>
<dbReference type="GO" id="GO:0009523">
    <property type="term" value="C:photosystem II"/>
    <property type="evidence" value="ECO:0007669"/>
    <property type="project" value="UniProtKB-KW"/>
</dbReference>
<reference evidence="6" key="2">
    <citation type="submission" date="2016-10" db="EMBL/GenBank/DDBJ databases">
        <authorList>
            <person name="de Groot N.N."/>
        </authorList>
    </citation>
    <scope>NUCLEOTIDE SEQUENCE</scope>
    <source>
        <strain evidence="6">J.0258</strain>
    </source>
</reference>
<evidence type="ECO:0000256" key="4">
    <source>
        <dbReference type="ARBA" id="ARBA00023276"/>
    </source>
</evidence>
<evidence type="ECO:0000256" key="1">
    <source>
        <dbReference type="ARBA" id="ARBA00004474"/>
    </source>
</evidence>
<dbReference type="PANTHER" id="PTHR47128:SF2">
    <property type="entry name" value="PROTEIN HIGH CHLOROPHYLL FLUORESCENCE PHENOTYPE 244, CHLOROPLASTIC"/>
    <property type="match status" value="1"/>
</dbReference>
<dbReference type="SUPFAM" id="SSF51735">
    <property type="entry name" value="NAD(P)-binding Rossmann-fold domains"/>
    <property type="match status" value="1"/>
</dbReference>
<keyword evidence="3 6" id="KW-0934">Plastid</keyword>
<feature type="domain" description="NmrA-like" evidence="5">
    <location>
        <begin position="3"/>
        <end position="238"/>
    </location>
</feature>
<geneLocation type="chloroplast" evidence="6"/>
<dbReference type="RefSeq" id="YP_009313078.1">
    <property type="nucleotide sequence ID" value="NC_031655.1"/>
</dbReference>
<dbReference type="PANTHER" id="PTHR47128">
    <property type="match status" value="1"/>
</dbReference>
<dbReference type="InterPro" id="IPR044256">
    <property type="entry name" value="HCF244-like"/>
</dbReference>
<organism evidence="6">
    <name type="scientific">Dermonema virens</name>
    <dbReference type="NCBI Taxonomy" id="1077399"/>
    <lineage>
        <taxon>Eukaryota</taxon>
        <taxon>Rhodophyta</taxon>
        <taxon>Florideophyceae</taxon>
        <taxon>Nemaliophycidae</taxon>
        <taxon>Nemaliales</taxon>
        <taxon>Liagoraceae</taxon>
        <taxon>Dermonema</taxon>
    </lineage>
</organism>
<protein>
    <recommendedName>
        <fullName evidence="5">NmrA-like domain-containing protein</fullName>
    </recommendedName>
</protein>
<proteinExistence type="predicted"/>